<name>A0A0C3B070_SERVB</name>
<sequence>MQREDIMARARAIAAKLGKAGVSVPSASATPATPGSASLPPKPVAASKPSNGTKEEVLAALPDKDEISRRVAEARRLVANANTQAALSSNPYISAPLQGKKKVPVAPEVTVPQGTGLKMKAHPLLLDSVGTTAGGSGQSKSSTSKKDRFKPMAPKFASTRANARIAPSGGGGSGLTAEPVKANPYTTAARSGGGASAAGSGFEGVPKERVGRKLQFNTKGKYIAQGNQMRNQAQIEALKQRVAASAQKAGLESNFDVVERSFRREAPPEAEWWDKTLLPNKTYDDIANGIENLNIRNADSVINIYIQHPIPLPPPGEKLKTEPKPLKLTTKEQKKLRKQRRAAEQQDHQDRVRMGLIPPDPPKVRMSNMVRVLTNEAVLDPTKLEARIRREVQARRNDHEKANLERKLTAEQRAEKLETKRLEDERKGLFAALFRIKKLSDPAHQFKVSKNALQNGLTGLCIINPNVSVVYVEGGSKGMKHYTRLLEHRVDWTQGARKRDEDGNEAEEGDEEDGDDKVMASKSNSTAVDMDGNAISLEDNRCDVLWQGLISEHTFSGFKTVRAPTDNLAREQLGSKLASWWDTAKNWKAPDEEYE</sequence>
<dbReference type="OrthoDB" id="10264544at2759"/>
<feature type="region of interest" description="Disordered" evidence="5">
    <location>
        <begin position="187"/>
        <end position="206"/>
    </location>
</feature>
<gene>
    <name evidence="8" type="ORF">M408DRAFT_66756</name>
</gene>
<reference evidence="9" key="2">
    <citation type="submission" date="2015-01" db="EMBL/GenBank/DDBJ databases">
        <title>Evolutionary Origins and Diversification of the Mycorrhizal Mutualists.</title>
        <authorList>
            <consortium name="DOE Joint Genome Institute"/>
            <consortium name="Mycorrhizal Genomics Consortium"/>
            <person name="Kohler A."/>
            <person name="Kuo A."/>
            <person name="Nagy L.G."/>
            <person name="Floudas D."/>
            <person name="Copeland A."/>
            <person name="Barry K.W."/>
            <person name="Cichocki N."/>
            <person name="Veneault-Fourrey C."/>
            <person name="LaButti K."/>
            <person name="Lindquist E.A."/>
            <person name="Lipzen A."/>
            <person name="Lundell T."/>
            <person name="Morin E."/>
            <person name="Murat C."/>
            <person name="Riley R."/>
            <person name="Ohm R."/>
            <person name="Sun H."/>
            <person name="Tunlid A."/>
            <person name="Henrissat B."/>
            <person name="Grigoriev I.V."/>
            <person name="Hibbett D.S."/>
            <person name="Martin F."/>
        </authorList>
    </citation>
    <scope>NUCLEOTIDE SEQUENCE [LARGE SCALE GENOMIC DNA]</scope>
    <source>
        <strain evidence="9">MAFF 305830</strain>
    </source>
</reference>
<feature type="region of interest" description="Disordered" evidence="5">
    <location>
        <begin position="19"/>
        <end position="57"/>
    </location>
</feature>
<feature type="domain" description="Small nuclear ribonucleoprotein Prp3 C-terminal" evidence="6">
    <location>
        <begin position="432"/>
        <end position="584"/>
    </location>
</feature>
<dbReference type="PANTHER" id="PTHR14212:SF0">
    <property type="entry name" value="U4_U6 SMALL NUCLEAR RIBONUCLEOPROTEIN PRP3"/>
    <property type="match status" value="1"/>
</dbReference>
<dbReference type="HOGENOM" id="CLU_015750_2_2_1"/>
<feature type="compositionally biased region" description="Basic and acidic residues" evidence="5">
    <location>
        <begin position="317"/>
        <end position="333"/>
    </location>
</feature>
<comment type="subcellular location">
    <subcellularLocation>
        <location evidence="1">Nucleus</location>
    </subcellularLocation>
</comment>
<dbReference type="InterPro" id="IPR013881">
    <property type="entry name" value="Pre-mRNA_splic_Prp3_dom"/>
</dbReference>
<feature type="region of interest" description="Disordered" evidence="5">
    <location>
        <begin position="313"/>
        <end position="363"/>
    </location>
</feature>
<evidence type="ECO:0000259" key="6">
    <source>
        <dbReference type="Pfam" id="PF06544"/>
    </source>
</evidence>
<evidence type="ECO:0000256" key="2">
    <source>
        <dbReference type="ARBA" id="ARBA00022664"/>
    </source>
</evidence>
<evidence type="ECO:0000313" key="9">
    <source>
        <dbReference type="Proteomes" id="UP000054097"/>
    </source>
</evidence>
<feature type="compositionally biased region" description="Low complexity" evidence="5">
    <location>
        <begin position="20"/>
        <end position="39"/>
    </location>
</feature>
<dbReference type="Proteomes" id="UP000054097">
    <property type="component" value="Unassembled WGS sequence"/>
</dbReference>
<feature type="region of interest" description="Disordered" evidence="5">
    <location>
        <begin position="494"/>
        <end position="519"/>
    </location>
</feature>
<dbReference type="Pfam" id="PF08572">
    <property type="entry name" value="PRP3"/>
    <property type="match status" value="1"/>
</dbReference>
<keyword evidence="3" id="KW-0508">mRNA splicing</keyword>
<dbReference type="GO" id="GO:0046540">
    <property type="term" value="C:U4/U6 x U5 tri-snRNP complex"/>
    <property type="evidence" value="ECO:0007669"/>
    <property type="project" value="InterPro"/>
</dbReference>
<evidence type="ECO:0000259" key="7">
    <source>
        <dbReference type="Pfam" id="PF08572"/>
    </source>
</evidence>
<dbReference type="Pfam" id="PF06544">
    <property type="entry name" value="Prp3_C"/>
    <property type="match status" value="1"/>
</dbReference>
<dbReference type="GO" id="GO:0000398">
    <property type="term" value="P:mRNA splicing, via spliceosome"/>
    <property type="evidence" value="ECO:0007669"/>
    <property type="project" value="InterPro"/>
</dbReference>
<dbReference type="CDD" id="cd24162">
    <property type="entry name" value="Prp3_C"/>
    <property type="match status" value="1"/>
</dbReference>
<dbReference type="AlphaFoldDB" id="A0A0C3B070"/>
<evidence type="ECO:0000256" key="4">
    <source>
        <dbReference type="ARBA" id="ARBA00023242"/>
    </source>
</evidence>
<evidence type="ECO:0000256" key="1">
    <source>
        <dbReference type="ARBA" id="ARBA00004123"/>
    </source>
</evidence>
<feature type="compositionally biased region" description="Basic and acidic residues" evidence="5">
    <location>
        <begin position="341"/>
        <end position="353"/>
    </location>
</feature>
<dbReference type="EMBL" id="KN824285">
    <property type="protein sequence ID" value="KIM30160.1"/>
    <property type="molecule type" value="Genomic_DNA"/>
</dbReference>
<dbReference type="InterPro" id="IPR027104">
    <property type="entry name" value="Prp3"/>
</dbReference>
<keyword evidence="4" id="KW-0539">Nucleus</keyword>
<dbReference type="PANTHER" id="PTHR14212">
    <property type="entry name" value="U4/U6-ASSOCIATED RNA SPLICING FACTOR-RELATED"/>
    <property type="match status" value="1"/>
</dbReference>
<accession>A0A0C3B070</accession>
<evidence type="ECO:0000256" key="5">
    <source>
        <dbReference type="SAM" id="MobiDB-lite"/>
    </source>
</evidence>
<keyword evidence="2" id="KW-0507">mRNA processing</keyword>
<dbReference type="InterPro" id="IPR010541">
    <property type="entry name" value="Prp3_C"/>
</dbReference>
<proteinExistence type="predicted"/>
<evidence type="ECO:0000256" key="3">
    <source>
        <dbReference type="ARBA" id="ARBA00023187"/>
    </source>
</evidence>
<feature type="domain" description="Pre-mRNA-splicing factor 3" evidence="7">
    <location>
        <begin position="206"/>
        <end position="409"/>
    </location>
</feature>
<evidence type="ECO:0000313" key="8">
    <source>
        <dbReference type="EMBL" id="KIM30160.1"/>
    </source>
</evidence>
<dbReference type="STRING" id="933852.A0A0C3B070"/>
<reference evidence="8 9" key="1">
    <citation type="submission" date="2014-04" db="EMBL/GenBank/DDBJ databases">
        <authorList>
            <consortium name="DOE Joint Genome Institute"/>
            <person name="Kuo A."/>
            <person name="Zuccaro A."/>
            <person name="Kohler A."/>
            <person name="Nagy L.G."/>
            <person name="Floudas D."/>
            <person name="Copeland A."/>
            <person name="Barry K.W."/>
            <person name="Cichocki N."/>
            <person name="Veneault-Fourrey C."/>
            <person name="LaButti K."/>
            <person name="Lindquist E.A."/>
            <person name="Lipzen A."/>
            <person name="Lundell T."/>
            <person name="Morin E."/>
            <person name="Murat C."/>
            <person name="Sun H."/>
            <person name="Tunlid A."/>
            <person name="Henrissat B."/>
            <person name="Grigoriev I.V."/>
            <person name="Hibbett D.S."/>
            <person name="Martin F."/>
            <person name="Nordberg H.P."/>
            <person name="Cantor M.N."/>
            <person name="Hua S.X."/>
        </authorList>
    </citation>
    <scope>NUCLEOTIDE SEQUENCE [LARGE SCALE GENOMIC DNA]</scope>
    <source>
        <strain evidence="8 9">MAFF 305830</strain>
    </source>
</reference>
<feature type="compositionally biased region" description="Acidic residues" evidence="5">
    <location>
        <begin position="502"/>
        <end position="515"/>
    </location>
</feature>
<protein>
    <submittedName>
        <fullName evidence="8">Uncharacterized protein</fullName>
    </submittedName>
</protein>
<keyword evidence="9" id="KW-1185">Reference proteome</keyword>
<feature type="region of interest" description="Disordered" evidence="5">
    <location>
        <begin position="128"/>
        <end position="151"/>
    </location>
</feature>
<organism evidence="8 9">
    <name type="scientific">Serendipita vermifera MAFF 305830</name>
    <dbReference type="NCBI Taxonomy" id="933852"/>
    <lineage>
        <taxon>Eukaryota</taxon>
        <taxon>Fungi</taxon>
        <taxon>Dikarya</taxon>
        <taxon>Basidiomycota</taxon>
        <taxon>Agaricomycotina</taxon>
        <taxon>Agaricomycetes</taxon>
        <taxon>Sebacinales</taxon>
        <taxon>Serendipitaceae</taxon>
        <taxon>Serendipita</taxon>
    </lineage>
</organism>